<proteinExistence type="predicted"/>
<name>A0A444XSK7_ARAHY</name>
<accession>A0A444XSK7</accession>
<gene>
    <name evidence="1" type="ORF">Ahy_B09g098969</name>
</gene>
<reference evidence="1 2" key="1">
    <citation type="submission" date="2019-01" db="EMBL/GenBank/DDBJ databases">
        <title>Sequencing of cultivated peanut Arachis hypogaea provides insights into genome evolution and oil improvement.</title>
        <authorList>
            <person name="Chen X."/>
        </authorList>
    </citation>
    <scope>NUCLEOTIDE SEQUENCE [LARGE SCALE GENOMIC DNA]</scope>
    <source>
        <strain evidence="2">cv. Fuhuasheng</strain>
        <tissue evidence="1">Leaves</tissue>
    </source>
</reference>
<evidence type="ECO:0008006" key="3">
    <source>
        <dbReference type="Google" id="ProtNLM"/>
    </source>
</evidence>
<dbReference type="AlphaFoldDB" id="A0A444XSK7"/>
<sequence>MEGTANIAVYHNGEVIRNTYKGVSFACENMFSFVVPCTITFVELQYGFCQSIEDDTLKRVNILYRSLVVIFGGLIQFEVMPIVNETSIQRMFHIHHQTQVQHSRIELYVEFEHIAADEVQHDTDVQDDRVEAYLGMNNDSDEEFKATYEAGDEDKDCDGGVEAVPETLVALATVCQLMDIPPFMRSLDLDAMHTPEFPEYANIGVADSEVGEFRIRMEYASRKSVVAAIQSYTISRGIDNVVYESESQTFYAKCKTYGRRCD</sequence>
<comment type="caution">
    <text evidence="1">The sequence shown here is derived from an EMBL/GenBank/DDBJ whole genome shotgun (WGS) entry which is preliminary data.</text>
</comment>
<dbReference type="EMBL" id="SDMP01000019">
    <property type="protein sequence ID" value="RYQ92750.1"/>
    <property type="molecule type" value="Genomic_DNA"/>
</dbReference>
<organism evidence="1 2">
    <name type="scientific">Arachis hypogaea</name>
    <name type="common">Peanut</name>
    <dbReference type="NCBI Taxonomy" id="3818"/>
    <lineage>
        <taxon>Eukaryota</taxon>
        <taxon>Viridiplantae</taxon>
        <taxon>Streptophyta</taxon>
        <taxon>Embryophyta</taxon>
        <taxon>Tracheophyta</taxon>
        <taxon>Spermatophyta</taxon>
        <taxon>Magnoliopsida</taxon>
        <taxon>eudicotyledons</taxon>
        <taxon>Gunneridae</taxon>
        <taxon>Pentapetalae</taxon>
        <taxon>rosids</taxon>
        <taxon>fabids</taxon>
        <taxon>Fabales</taxon>
        <taxon>Fabaceae</taxon>
        <taxon>Papilionoideae</taxon>
        <taxon>50 kb inversion clade</taxon>
        <taxon>dalbergioids sensu lato</taxon>
        <taxon>Dalbergieae</taxon>
        <taxon>Pterocarpus clade</taxon>
        <taxon>Arachis</taxon>
    </lineage>
</organism>
<dbReference type="Proteomes" id="UP000289738">
    <property type="component" value="Chromosome B09"/>
</dbReference>
<evidence type="ECO:0000313" key="2">
    <source>
        <dbReference type="Proteomes" id="UP000289738"/>
    </source>
</evidence>
<protein>
    <recommendedName>
        <fullName evidence="3">Transposase MuDR plant domain-containing protein</fullName>
    </recommendedName>
</protein>
<keyword evidence="2" id="KW-1185">Reference proteome</keyword>
<evidence type="ECO:0000313" key="1">
    <source>
        <dbReference type="EMBL" id="RYQ92750.1"/>
    </source>
</evidence>